<dbReference type="NCBIfam" id="TIGR00012">
    <property type="entry name" value="L29"/>
    <property type="match status" value="1"/>
</dbReference>
<dbReference type="SUPFAM" id="SSF46561">
    <property type="entry name" value="Ribosomal protein L29 (L29p)"/>
    <property type="match status" value="1"/>
</dbReference>
<keyword evidence="2 4" id="KW-0689">Ribosomal protein</keyword>
<evidence type="ECO:0000313" key="5">
    <source>
        <dbReference type="EMBL" id="HGM46879.1"/>
    </source>
</evidence>
<organism evidence="5">
    <name type="scientific">Thermofilum pendens</name>
    <dbReference type="NCBI Taxonomy" id="2269"/>
    <lineage>
        <taxon>Archaea</taxon>
        <taxon>Thermoproteota</taxon>
        <taxon>Thermoprotei</taxon>
        <taxon>Thermofilales</taxon>
        <taxon>Thermofilaceae</taxon>
        <taxon>Thermofilum</taxon>
    </lineage>
</organism>
<dbReference type="GO" id="GO:0005840">
    <property type="term" value="C:ribosome"/>
    <property type="evidence" value="ECO:0007669"/>
    <property type="project" value="UniProtKB-KW"/>
</dbReference>
<protein>
    <recommendedName>
        <fullName evidence="4">Large ribosomal subunit protein uL29</fullName>
    </recommendedName>
</protein>
<comment type="similarity">
    <text evidence="1 4">Belongs to the universal ribosomal protein uL29 family.</text>
</comment>
<evidence type="ECO:0000256" key="1">
    <source>
        <dbReference type="ARBA" id="ARBA00009254"/>
    </source>
</evidence>
<proteinExistence type="inferred from homology"/>
<dbReference type="Gene3D" id="1.10.287.310">
    <property type="match status" value="1"/>
</dbReference>
<reference evidence="5" key="1">
    <citation type="journal article" date="2020" name="mSystems">
        <title>Genome- and Community-Level Interaction Insights into Carbon Utilization and Element Cycling Functions of Hydrothermarchaeota in Hydrothermal Sediment.</title>
        <authorList>
            <person name="Zhou Z."/>
            <person name="Liu Y."/>
            <person name="Xu W."/>
            <person name="Pan J."/>
            <person name="Luo Z.H."/>
            <person name="Li M."/>
        </authorList>
    </citation>
    <scope>NUCLEOTIDE SEQUENCE</scope>
    <source>
        <strain evidence="5">SpSt-649</strain>
    </source>
</reference>
<dbReference type="AlphaFoldDB" id="A0A7C4H0V9"/>
<dbReference type="InterPro" id="IPR001854">
    <property type="entry name" value="Ribosomal_uL29"/>
</dbReference>
<dbReference type="GO" id="GO:1990904">
    <property type="term" value="C:ribonucleoprotein complex"/>
    <property type="evidence" value="ECO:0007669"/>
    <property type="project" value="UniProtKB-KW"/>
</dbReference>
<dbReference type="InterPro" id="IPR036049">
    <property type="entry name" value="Ribosomal_uL29_sf"/>
</dbReference>
<keyword evidence="3 4" id="KW-0687">Ribonucleoprotein</keyword>
<evidence type="ECO:0000256" key="2">
    <source>
        <dbReference type="ARBA" id="ARBA00022980"/>
    </source>
</evidence>
<accession>A0A7C4H0V9</accession>
<dbReference type="Pfam" id="PF00831">
    <property type="entry name" value="Ribosomal_L29"/>
    <property type="match status" value="1"/>
</dbReference>
<dbReference type="GO" id="GO:0006412">
    <property type="term" value="P:translation"/>
    <property type="evidence" value="ECO:0007669"/>
    <property type="project" value="UniProtKB-UniRule"/>
</dbReference>
<sequence>MTPEERQKKLIELRAELARLTAQVDRGALEKPSSIRKIKRTIAIILTVEREEALKGRSR</sequence>
<dbReference type="EMBL" id="DTBQ01000105">
    <property type="protein sequence ID" value="HGM46879.1"/>
    <property type="molecule type" value="Genomic_DNA"/>
</dbReference>
<evidence type="ECO:0000256" key="4">
    <source>
        <dbReference type="HAMAP-Rule" id="MF_00374"/>
    </source>
</evidence>
<evidence type="ECO:0000256" key="3">
    <source>
        <dbReference type="ARBA" id="ARBA00023274"/>
    </source>
</evidence>
<dbReference type="GO" id="GO:0003735">
    <property type="term" value="F:structural constituent of ribosome"/>
    <property type="evidence" value="ECO:0007669"/>
    <property type="project" value="InterPro"/>
</dbReference>
<dbReference type="HAMAP" id="MF_00374">
    <property type="entry name" value="Ribosomal_uL29"/>
    <property type="match status" value="1"/>
</dbReference>
<comment type="caution">
    <text evidence="5">The sequence shown here is derived from an EMBL/GenBank/DDBJ whole genome shotgun (WGS) entry which is preliminary data.</text>
</comment>
<gene>
    <name evidence="5" type="primary">rpmC</name>
    <name evidence="4" type="synonym">rpl29</name>
    <name evidence="5" type="ORF">ENU21_03890</name>
</gene>
<name>A0A7C4H0V9_THEPE</name>